<dbReference type="AlphaFoldDB" id="A0A2T8HW23"/>
<dbReference type="Proteomes" id="UP000245911">
    <property type="component" value="Unassembled WGS sequence"/>
</dbReference>
<comment type="caution">
    <text evidence="1">The sequence shown here is derived from an EMBL/GenBank/DDBJ whole genome shotgun (WGS) entry which is preliminary data.</text>
</comment>
<keyword evidence="2" id="KW-1185">Reference proteome</keyword>
<organism evidence="1 2">
    <name type="scientific">Pararhodobacter oceanensis</name>
    <dbReference type="NCBI Taxonomy" id="2172121"/>
    <lineage>
        <taxon>Bacteria</taxon>
        <taxon>Pseudomonadati</taxon>
        <taxon>Pseudomonadota</taxon>
        <taxon>Alphaproteobacteria</taxon>
        <taxon>Rhodobacterales</taxon>
        <taxon>Paracoccaceae</taxon>
        <taxon>Pararhodobacter</taxon>
    </lineage>
</organism>
<reference evidence="1 2" key="1">
    <citation type="submission" date="2018-04" db="EMBL/GenBank/DDBJ databases">
        <title>Pararhodobacter oceanense sp. nov., isolated from marine intertidal sediment.</title>
        <authorList>
            <person name="Wang X.-L."/>
            <person name="Du Z.-J."/>
        </authorList>
    </citation>
    <scope>NUCLEOTIDE SEQUENCE [LARGE SCALE GENOMIC DNA]</scope>
    <source>
        <strain evidence="1 2">AM505</strain>
    </source>
</reference>
<proteinExistence type="predicted"/>
<dbReference type="EMBL" id="QDKM01000002">
    <property type="protein sequence ID" value="PVH29635.1"/>
    <property type="molecule type" value="Genomic_DNA"/>
</dbReference>
<sequence length="149" mass="15756">MVTQEDRMRATLAGLSLGLIAGFGASPLIADEVWDSTFGPVAWEATIGEVAVLRLDVPESGEVVRMYVEGLGADVMGGRGAYRGVWISDQGDRACAVQVIGPDGVKSAYWGQFSISFVAPEFPSDWAGVFGNCLDRPETPVAALAIFAE</sequence>
<protein>
    <submittedName>
        <fullName evidence="1">Uncharacterized protein</fullName>
    </submittedName>
</protein>
<accession>A0A2T8HW23</accession>
<name>A0A2T8HW23_9RHOB</name>
<evidence type="ECO:0000313" key="1">
    <source>
        <dbReference type="EMBL" id="PVH29635.1"/>
    </source>
</evidence>
<gene>
    <name evidence="1" type="ORF">DDE20_05805</name>
</gene>
<evidence type="ECO:0000313" key="2">
    <source>
        <dbReference type="Proteomes" id="UP000245911"/>
    </source>
</evidence>